<dbReference type="Proteomes" id="UP000030380">
    <property type="component" value="Unassembled WGS sequence"/>
</dbReference>
<accession>A0A0A3AR12</accession>
<dbReference type="EMBL" id="JSUM01000017">
    <property type="protein sequence ID" value="KGQ69535.1"/>
    <property type="molecule type" value="Genomic_DNA"/>
</dbReference>
<dbReference type="STRING" id="505317.OA57_11000"/>
<feature type="transmembrane region" description="Helical" evidence="1">
    <location>
        <begin position="32"/>
        <end position="61"/>
    </location>
</feature>
<dbReference type="Gene3D" id="6.10.140.1340">
    <property type="match status" value="1"/>
</dbReference>
<keyword evidence="1" id="KW-1133">Transmembrane helix</keyword>
<reference evidence="2 3" key="1">
    <citation type="submission" date="2014-11" db="EMBL/GenBank/DDBJ databases">
        <title>Draft genome sequence of Chelonobacter oris 1662T, associated with respiratory disease in Hermann's Tortoises.</title>
        <authorList>
            <person name="Kudirkiene E."/>
            <person name="Hansen M.J."/>
            <person name="Bojesen A.M."/>
        </authorList>
    </citation>
    <scope>NUCLEOTIDE SEQUENCE [LARGE SCALE GENOMIC DNA]</scope>
    <source>
        <strain evidence="2 3">1662</strain>
    </source>
</reference>
<organism evidence="2 3">
    <name type="scientific">Chelonobacter oris</name>
    <dbReference type="NCBI Taxonomy" id="505317"/>
    <lineage>
        <taxon>Bacteria</taxon>
        <taxon>Pseudomonadati</taxon>
        <taxon>Pseudomonadota</taxon>
        <taxon>Gammaproteobacteria</taxon>
        <taxon>Pasteurellales</taxon>
        <taxon>Pasteurellaceae</taxon>
        <taxon>Chelonobacter</taxon>
    </lineage>
</organism>
<evidence type="ECO:0000313" key="3">
    <source>
        <dbReference type="Proteomes" id="UP000030380"/>
    </source>
</evidence>
<keyword evidence="1" id="KW-0812">Transmembrane</keyword>
<proteinExistence type="predicted"/>
<protein>
    <recommendedName>
        <fullName evidence="4">Rhodanese</fullName>
    </recommendedName>
</protein>
<keyword evidence="3" id="KW-1185">Reference proteome</keyword>
<dbReference type="AlphaFoldDB" id="A0A0A3AR12"/>
<dbReference type="RefSeq" id="WP_034617773.1">
    <property type="nucleotide sequence ID" value="NZ_JSUM01000017.1"/>
</dbReference>
<gene>
    <name evidence="2" type="ORF">OA57_11000</name>
</gene>
<evidence type="ECO:0000256" key="1">
    <source>
        <dbReference type="SAM" id="Phobius"/>
    </source>
</evidence>
<sequence length="75" mass="8086">MAYWQLVNLIRGLSILLSLLLGLDNSPLFVSSLWLLLSLVTGLNMVTSGLIGFCSCSYLIAKLGIKPPVSKNCSD</sequence>
<evidence type="ECO:0008006" key="4">
    <source>
        <dbReference type="Google" id="ProtNLM"/>
    </source>
</evidence>
<evidence type="ECO:0000313" key="2">
    <source>
        <dbReference type="EMBL" id="KGQ69535.1"/>
    </source>
</evidence>
<comment type="caution">
    <text evidence="2">The sequence shown here is derived from an EMBL/GenBank/DDBJ whole genome shotgun (WGS) entry which is preliminary data.</text>
</comment>
<keyword evidence="1" id="KW-0472">Membrane</keyword>
<name>A0A0A3AR12_9PAST</name>